<keyword evidence="2" id="KW-0812">Transmembrane</keyword>
<dbReference type="AlphaFoldDB" id="A0A6J7CJU7"/>
<proteinExistence type="predicted"/>
<dbReference type="Gene3D" id="2.40.260.10">
    <property type="entry name" value="Sortase"/>
    <property type="match status" value="1"/>
</dbReference>
<evidence type="ECO:0000256" key="1">
    <source>
        <dbReference type="ARBA" id="ARBA00022801"/>
    </source>
</evidence>
<protein>
    <submittedName>
        <fullName evidence="3">Unannotated protein</fullName>
    </submittedName>
</protein>
<dbReference type="InterPro" id="IPR023365">
    <property type="entry name" value="Sortase_dom-sf"/>
</dbReference>
<evidence type="ECO:0000313" key="3">
    <source>
        <dbReference type="EMBL" id="CAB4858662.1"/>
    </source>
</evidence>
<keyword evidence="1" id="KW-0378">Hydrolase</keyword>
<name>A0A6J7CJU7_9ZZZZ</name>
<sequence length="290" mass="32251">MVTGRTYTLREPPKSNDRVDEIVIRKRPRSIIDWRGIGILVTTREFVDRAIGISGEVLMTAGMFVLLFLGWHVWFNDLVQGAAQDKTSASLSQQWQIATSGQTEFDRAVGSSDGAFLTSMPPVMPRVNDAEAFANLIIPRFGESYVRTIAESVDVATVLNNTATSVGHYPNTNLLGEYGNFAIAGHRTTYGAAFGWVDNLRVGDRIYIETEKGWYIYRFRNLEFVYPTEVAVLNPVPQTTIGAQERILTITTCHPKLSAAERFIAYSVFESFVPRENGTPTEVSAVVGRD</sequence>
<feature type="transmembrane region" description="Helical" evidence="2">
    <location>
        <begin position="57"/>
        <end position="75"/>
    </location>
</feature>
<dbReference type="EMBL" id="CAFBLF010000028">
    <property type="protein sequence ID" value="CAB4858662.1"/>
    <property type="molecule type" value="Genomic_DNA"/>
</dbReference>
<dbReference type="InterPro" id="IPR005754">
    <property type="entry name" value="Sortase"/>
</dbReference>
<accession>A0A6J7CJU7</accession>
<keyword evidence="2" id="KW-0472">Membrane</keyword>
<dbReference type="CDD" id="cd05830">
    <property type="entry name" value="Sortase_E"/>
    <property type="match status" value="1"/>
</dbReference>
<dbReference type="SUPFAM" id="SSF63817">
    <property type="entry name" value="Sortase"/>
    <property type="match status" value="1"/>
</dbReference>
<organism evidence="3">
    <name type="scientific">freshwater metagenome</name>
    <dbReference type="NCBI Taxonomy" id="449393"/>
    <lineage>
        <taxon>unclassified sequences</taxon>
        <taxon>metagenomes</taxon>
        <taxon>ecological metagenomes</taxon>
    </lineage>
</organism>
<dbReference type="Pfam" id="PF04203">
    <property type="entry name" value="Sortase"/>
    <property type="match status" value="1"/>
</dbReference>
<dbReference type="GO" id="GO:0016787">
    <property type="term" value="F:hydrolase activity"/>
    <property type="evidence" value="ECO:0007669"/>
    <property type="project" value="UniProtKB-KW"/>
</dbReference>
<gene>
    <name evidence="3" type="ORF">UFOPK3339_00293</name>
</gene>
<dbReference type="InterPro" id="IPR053465">
    <property type="entry name" value="Sortase_Class_E"/>
</dbReference>
<evidence type="ECO:0000256" key="2">
    <source>
        <dbReference type="SAM" id="Phobius"/>
    </source>
</evidence>
<reference evidence="3" key="1">
    <citation type="submission" date="2020-05" db="EMBL/GenBank/DDBJ databases">
        <authorList>
            <person name="Chiriac C."/>
            <person name="Salcher M."/>
            <person name="Ghai R."/>
            <person name="Kavagutti S V."/>
        </authorList>
    </citation>
    <scope>NUCLEOTIDE SEQUENCE</scope>
</reference>
<keyword evidence="2" id="KW-1133">Transmembrane helix</keyword>
<dbReference type="NCBIfam" id="NF033747">
    <property type="entry name" value="class_E_sortase"/>
    <property type="match status" value="1"/>
</dbReference>
<dbReference type="InterPro" id="IPR042003">
    <property type="entry name" value="Sortase_E"/>
</dbReference>